<dbReference type="OrthoDB" id="296793at2759"/>
<gene>
    <name evidence="2" type="ORF">GALMADRAFT_1159411</name>
</gene>
<dbReference type="Proteomes" id="UP000027222">
    <property type="component" value="Unassembled WGS sequence"/>
</dbReference>
<evidence type="ECO:0000313" key="2">
    <source>
        <dbReference type="EMBL" id="KDR66383.1"/>
    </source>
</evidence>
<organism evidence="2 3">
    <name type="scientific">Galerina marginata (strain CBS 339.88)</name>
    <dbReference type="NCBI Taxonomy" id="685588"/>
    <lineage>
        <taxon>Eukaryota</taxon>
        <taxon>Fungi</taxon>
        <taxon>Dikarya</taxon>
        <taxon>Basidiomycota</taxon>
        <taxon>Agaricomycotina</taxon>
        <taxon>Agaricomycetes</taxon>
        <taxon>Agaricomycetidae</taxon>
        <taxon>Agaricales</taxon>
        <taxon>Agaricineae</taxon>
        <taxon>Strophariaceae</taxon>
        <taxon>Galerina</taxon>
    </lineage>
</organism>
<feature type="region of interest" description="Disordered" evidence="1">
    <location>
        <begin position="63"/>
        <end position="128"/>
    </location>
</feature>
<evidence type="ECO:0000313" key="3">
    <source>
        <dbReference type="Proteomes" id="UP000027222"/>
    </source>
</evidence>
<sequence>MASRSNNALRRGTTPASLPLTSSNLSSSSTPNLHEAPLSELQLRSVNRLMKLNENERAGFIPLKFADEPGTPTPAPSTSTHLQRLLQKDITSRPSTPSTPTTQAGTPSHTHSHQHLHSHPHLHPSHPVQTPQQFYDWFALIDRSVAHSQEAHYRAHVASLEEHLRTCDLLVERIGEVEVEVEGMMEGWRGVEEGGRV</sequence>
<dbReference type="HOGENOM" id="CLU_1384267_0_0_1"/>
<name>A0A067SHZ3_GALM3</name>
<proteinExistence type="predicted"/>
<dbReference type="AlphaFoldDB" id="A0A067SHZ3"/>
<dbReference type="EMBL" id="KL142424">
    <property type="protein sequence ID" value="KDR66383.1"/>
    <property type="molecule type" value="Genomic_DNA"/>
</dbReference>
<dbReference type="STRING" id="685588.A0A067SHZ3"/>
<reference evidence="3" key="1">
    <citation type="journal article" date="2014" name="Proc. Natl. Acad. Sci. U.S.A.">
        <title>Extensive sampling of basidiomycete genomes demonstrates inadequacy of the white-rot/brown-rot paradigm for wood decay fungi.</title>
        <authorList>
            <person name="Riley R."/>
            <person name="Salamov A.A."/>
            <person name="Brown D.W."/>
            <person name="Nagy L.G."/>
            <person name="Floudas D."/>
            <person name="Held B.W."/>
            <person name="Levasseur A."/>
            <person name="Lombard V."/>
            <person name="Morin E."/>
            <person name="Otillar R."/>
            <person name="Lindquist E.A."/>
            <person name="Sun H."/>
            <person name="LaButti K.M."/>
            <person name="Schmutz J."/>
            <person name="Jabbour D."/>
            <person name="Luo H."/>
            <person name="Baker S.E."/>
            <person name="Pisabarro A.G."/>
            <person name="Walton J.D."/>
            <person name="Blanchette R.A."/>
            <person name="Henrissat B."/>
            <person name="Martin F."/>
            <person name="Cullen D."/>
            <person name="Hibbett D.S."/>
            <person name="Grigoriev I.V."/>
        </authorList>
    </citation>
    <scope>NUCLEOTIDE SEQUENCE [LARGE SCALE GENOMIC DNA]</scope>
    <source>
        <strain evidence="3">CBS 339.88</strain>
    </source>
</reference>
<feature type="region of interest" description="Disordered" evidence="1">
    <location>
        <begin position="1"/>
        <end position="36"/>
    </location>
</feature>
<feature type="compositionally biased region" description="Basic residues" evidence="1">
    <location>
        <begin position="110"/>
        <end position="124"/>
    </location>
</feature>
<keyword evidence="3" id="KW-1185">Reference proteome</keyword>
<feature type="compositionally biased region" description="Low complexity" evidence="1">
    <location>
        <begin position="17"/>
        <end position="33"/>
    </location>
</feature>
<feature type="compositionally biased region" description="Low complexity" evidence="1">
    <location>
        <begin position="92"/>
        <end position="109"/>
    </location>
</feature>
<accession>A0A067SHZ3</accession>
<evidence type="ECO:0000256" key="1">
    <source>
        <dbReference type="SAM" id="MobiDB-lite"/>
    </source>
</evidence>
<protein>
    <submittedName>
        <fullName evidence="2">Uncharacterized protein</fullName>
    </submittedName>
</protein>